<keyword evidence="5 6" id="KW-0238">DNA-binding</keyword>
<keyword evidence="9" id="KW-1185">Reference proteome</keyword>
<organism evidence="8 9">
    <name type="scientific">Deinococcus peraridilitoris (strain DSM 19664 / LMG 22246 / CIP 109416 / KR-200)</name>
    <dbReference type="NCBI Taxonomy" id="937777"/>
    <lineage>
        <taxon>Bacteria</taxon>
        <taxon>Thermotogati</taxon>
        <taxon>Deinococcota</taxon>
        <taxon>Deinococci</taxon>
        <taxon>Deinococcales</taxon>
        <taxon>Deinococcaceae</taxon>
        <taxon>Deinococcus</taxon>
    </lineage>
</organism>
<dbReference type="InterPro" id="IPR010935">
    <property type="entry name" value="SMC_hinge"/>
</dbReference>
<proteinExistence type="inferred from homology"/>
<dbReference type="PATRIC" id="fig|937777.3.peg.3716"/>
<evidence type="ECO:0000259" key="7">
    <source>
        <dbReference type="SMART" id="SM00968"/>
    </source>
</evidence>
<keyword evidence="4 6" id="KW-0175">Coiled coil</keyword>
<feature type="coiled-coil region" evidence="6">
    <location>
        <begin position="330"/>
        <end position="448"/>
    </location>
</feature>
<comment type="subcellular location">
    <subcellularLocation>
        <location evidence="6">Cytoplasm</location>
    </subcellularLocation>
</comment>
<dbReference type="Pfam" id="PF02463">
    <property type="entry name" value="SMC_N"/>
    <property type="match status" value="1"/>
</dbReference>
<dbReference type="AlphaFoldDB" id="L0A7J5"/>
<reference evidence="9" key="1">
    <citation type="submission" date="2012-03" db="EMBL/GenBank/DDBJ databases">
        <title>Complete sequence of chromosome of Deinococcus peraridilitoris DSM 19664.</title>
        <authorList>
            <person name="Lucas S."/>
            <person name="Copeland A."/>
            <person name="Lapidus A."/>
            <person name="Glavina del Rio T."/>
            <person name="Dalin E."/>
            <person name="Tice H."/>
            <person name="Bruce D."/>
            <person name="Goodwin L."/>
            <person name="Pitluck S."/>
            <person name="Peters L."/>
            <person name="Mikhailova N."/>
            <person name="Lu M."/>
            <person name="Kyrpides N."/>
            <person name="Mavromatis K."/>
            <person name="Ivanova N."/>
            <person name="Brettin T."/>
            <person name="Detter J.C."/>
            <person name="Han C."/>
            <person name="Larimer F."/>
            <person name="Land M."/>
            <person name="Hauser L."/>
            <person name="Markowitz V."/>
            <person name="Cheng J.-F."/>
            <person name="Hugenholtz P."/>
            <person name="Woyke T."/>
            <person name="Wu D."/>
            <person name="Pukall R."/>
            <person name="Steenblock K."/>
            <person name="Brambilla E."/>
            <person name="Klenk H.-P."/>
            <person name="Eisen J.A."/>
        </authorList>
    </citation>
    <scope>NUCLEOTIDE SEQUENCE [LARGE SCALE GENOMIC DNA]</scope>
    <source>
        <strain evidence="9">DSM 19664 / LMG 22246 / CIP 109416 / KR-200</strain>
    </source>
</reference>
<evidence type="ECO:0000256" key="5">
    <source>
        <dbReference type="ARBA" id="ARBA00023125"/>
    </source>
</evidence>
<dbReference type="InterPro" id="IPR027417">
    <property type="entry name" value="P-loop_NTPase"/>
</dbReference>
<name>L0A7J5_DEIPD</name>
<dbReference type="SUPFAM" id="SSF52540">
    <property type="entry name" value="P-loop containing nucleoside triphosphate hydrolases"/>
    <property type="match status" value="1"/>
</dbReference>
<dbReference type="GO" id="GO:0006260">
    <property type="term" value="P:DNA replication"/>
    <property type="evidence" value="ECO:0007669"/>
    <property type="project" value="UniProtKB-UniRule"/>
</dbReference>
<dbReference type="InterPro" id="IPR003395">
    <property type="entry name" value="RecF/RecN/SMC_N"/>
</dbReference>
<dbReference type="GO" id="GO:0007059">
    <property type="term" value="P:chromosome segregation"/>
    <property type="evidence" value="ECO:0007669"/>
    <property type="project" value="UniProtKB-UniRule"/>
</dbReference>
<feature type="coiled-coil region" evidence="6">
    <location>
        <begin position="693"/>
        <end position="753"/>
    </location>
</feature>
<dbReference type="eggNOG" id="COG1196">
    <property type="taxonomic scope" value="Bacteria"/>
</dbReference>
<sequence length="1103" mass="120480">MITAISLQGFKSFADKARLDLGPGITAIIGPNGSGKSNVVEAMRWATHGARARELRAGRASELVFHGSGGKAPLGFAEVTLELRGLPTAARLNLARRVYRDGSAEQDLDGRPARARDIHGALRGSGLGPGGLAVIGQGEVSGVVQAEPRTLLGYLEEAADLSRLSAARDETHARLREADGSLDTLRLLEDELAQRVDVLAADARAARRARELALRELALRDALVRSRQEALAAEIETLRAGELQLAARSLEAAQALRQAQDEQEALREELAAATERRSAHRAALELLRAADEASRQAETYLNHLQGESSRFARERAGLELTAPDRAAPDLAALELTLRRTRDEAERLESECRSLERDLTRIRTVHAQASERLARVDAQQSTLRAEFERVEETLEQARLAREEARMALETAHMWCEAGEQGFEQLASGREAARSRLRDARSELQALSSARGPLQRERTRLDSLLASFARYGEGARNALKSGVPGIVGAVADLLEVPGDFETAVSAALGRRLEQVVVERAEVAREIIEHLKRVGGRATFLPLDLLRPRSRRDAVLLREPGVLGNLAELCPSAPAIVANVLLADSLLVQDARTATRLARIHAQRPRLVTLDGEVLEPGGALTGGRLRDSGTSHLADQRRLAELHDELASIESRERELGALLLELTAQLGELDTRYDALLRGREDAAHQERQREQQLSGAEAAVASAERTLDALRERLTAVPQNASSAAELPELAPREEALAALRVAAQTAREAERASQDAFSGARELTARWNTYRAALERAHAIDVRSTELGQATLHQRQLVQGARAEAARRRADLGGFDEGEVERLEQRRSQVTQRYTSLIGRQNRLRAELEEVRLTLARREAAVEDVPPGALLPGTSREWQSELTRVSRELAELGVVNARAETEYQSERQRLDALSVERQDAEDAAGELRRLLGEIERDAQAQLALAYARVQQAFVEYAGELLGGEGELLTERDERGYLVGLRLAVQPRGKRTRAMNLLSAGERTMAGLAFLFALGHATENRGLPLAVLDEVDAPLDEANIRRFTHFLQVFAARGAQFILVTHQKATMEVAHALWGVTTDSSGASRVLSIKHPSEAVASVTSAQ</sequence>
<feature type="coiled-coil region" evidence="6">
    <location>
        <begin position="897"/>
        <end position="938"/>
    </location>
</feature>
<dbReference type="Proteomes" id="UP000010467">
    <property type="component" value="Chromosome"/>
</dbReference>
<dbReference type="GO" id="GO:0003677">
    <property type="term" value="F:DNA binding"/>
    <property type="evidence" value="ECO:0007669"/>
    <property type="project" value="UniProtKB-UniRule"/>
</dbReference>
<dbReference type="HOGENOM" id="CLU_001042_2_2_0"/>
<evidence type="ECO:0000256" key="6">
    <source>
        <dbReference type="HAMAP-Rule" id="MF_01894"/>
    </source>
</evidence>
<comment type="domain">
    <text evidence="6">Contains large globular domains required for ATP hydrolysis at each terminus and a third globular domain forming a flexible hinge near the middle of the molecule. These domains are separated by coiled-coil structures.</text>
</comment>
<dbReference type="GO" id="GO:0016887">
    <property type="term" value="F:ATP hydrolysis activity"/>
    <property type="evidence" value="ECO:0007669"/>
    <property type="project" value="InterPro"/>
</dbReference>
<feature type="coiled-coil region" evidence="6">
    <location>
        <begin position="249"/>
        <end position="283"/>
    </location>
</feature>
<dbReference type="STRING" id="937777.Deipe_3706"/>
<dbReference type="GO" id="GO:0007062">
    <property type="term" value="P:sister chromatid cohesion"/>
    <property type="evidence" value="ECO:0007669"/>
    <property type="project" value="InterPro"/>
</dbReference>
<dbReference type="RefSeq" id="WP_015237428.1">
    <property type="nucleotide sequence ID" value="NC_019793.1"/>
</dbReference>
<dbReference type="PIRSF" id="PIRSF005719">
    <property type="entry name" value="SMC"/>
    <property type="match status" value="1"/>
</dbReference>
<dbReference type="PANTHER" id="PTHR43977">
    <property type="entry name" value="STRUCTURAL MAINTENANCE OF CHROMOSOMES PROTEIN 3"/>
    <property type="match status" value="1"/>
</dbReference>
<feature type="domain" description="SMC hinge" evidence="7">
    <location>
        <begin position="482"/>
        <end position="595"/>
    </location>
</feature>
<dbReference type="Pfam" id="PF06470">
    <property type="entry name" value="SMC_hinge"/>
    <property type="match status" value="1"/>
</dbReference>
<dbReference type="GO" id="GO:0030261">
    <property type="term" value="P:chromosome condensation"/>
    <property type="evidence" value="ECO:0007669"/>
    <property type="project" value="InterPro"/>
</dbReference>
<dbReference type="SUPFAM" id="SSF75553">
    <property type="entry name" value="Smc hinge domain"/>
    <property type="match status" value="1"/>
</dbReference>
<accession>L0A7J5</accession>
<dbReference type="HAMAP" id="MF_01894">
    <property type="entry name" value="Smc_prok"/>
    <property type="match status" value="1"/>
</dbReference>
<dbReference type="GO" id="GO:0005524">
    <property type="term" value="F:ATP binding"/>
    <property type="evidence" value="ECO:0007669"/>
    <property type="project" value="UniProtKB-UniRule"/>
</dbReference>
<dbReference type="EMBL" id="CP003382">
    <property type="protein sequence ID" value="AFZ69132.1"/>
    <property type="molecule type" value="Genomic_DNA"/>
</dbReference>
<dbReference type="GO" id="GO:0005737">
    <property type="term" value="C:cytoplasm"/>
    <property type="evidence" value="ECO:0007669"/>
    <property type="project" value="UniProtKB-SubCell"/>
</dbReference>
<evidence type="ECO:0000256" key="4">
    <source>
        <dbReference type="ARBA" id="ARBA00023054"/>
    </source>
</evidence>
<dbReference type="OrthoDB" id="9808768at2"/>
<dbReference type="InterPro" id="IPR024704">
    <property type="entry name" value="SMC"/>
</dbReference>
<protein>
    <recommendedName>
        <fullName evidence="6">Chromosome partition protein Smc</fullName>
    </recommendedName>
</protein>
<keyword evidence="2 6" id="KW-0547">Nucleotide-binding</keyword>
<comment type="similarity">
    <text evidence="6">Belongs to the SMC family.</text>
</comment>
<evidence type="ECO:0000256" key="3">
    <source>
        <dbReference type="ARBA" id="ARBA00022840"/>
    </source>
</evidence>
<dbReference type="Gene3D" id="3.30.70.1620">
    <property type="match status" value="1"/>
</dbReference>
<keyword evidence="3 6" id="KW-0067">ATP-binding</keyword>
<dbReference type="GO" id="GO:0005694">
    <property type="term" value="C:chromosome"/>
    <property type="evidence" value="ECO:0007669"/>
    <property type="project" value="InterPro"/>
</dbReference>
<dbReference type="SMART" id="SM00968">
    <property type="entry name" value="SMC_hinge"/>
    <property type="match status" value="1"/>
</dbReference>
<evidence type="ECO:0000313" key="9">
    <source>
        <dbReference type="Proteomes" id="UP000010467"/>
    </source>
</evidence>
<gene>
    <name evidence="6" type="primary">smc</name>
    <name evidence="8" type="ordered locus">Deipe_3706</name>
</gene>
<evidence type="ECO:0000256" key="2">
    <source>
        <dbReference type="ARBA" id="ARBA00022741"/>
    </source>
</evidence>
<dbReference type="KEGG" id="dpd:Deipe_3706"/>
<dbReference type="InterPro" id="IPR011890">
    <property type="entry name" value="SMC_prok"/>
</dbReference>
<evidence type="ECO:0000256" key="1">
    <source>
        <dbReference type="ARBA" id="ARBA00022490"/>
    </source>
</evidence>
<evidence type="ECO:0000313" key="8">
    <source>
        <dbReference type="EMBL" id="AFZ69132.1"/>
    </source>
</evidence>
<keyword evidence="1 6" id="KW-0963">Cytoplasm</keyword>
<comment type="subunit">
    <text evidence="6">Homodimer.</text>
</comment>
<comment type="function">
    <text evidence="6">Required for chromosome condensation and partitioning.</text>
</comment>
<dbReference type="InterPro" id="IPR036277">
    <property type="entry name" value="SMC_hinge_sf"/>
</dbReference>
<dbReference type="Gene3D" id="1.20.1060.20">
    <property type="match status" value="1"/>
</dbReference>
<feature type="binding site" evidence="6">
    <location>
        <begin position="31"/>
        <end position="38"/>
    </location>
    <ligand>
        <name>ATP</name>
        <dbReference type="ChEBI" id="CHEBI:30616"/>
    </ligand>
</feature>
<dbReference type="Gene3D" id="3.40.50.300">
    <property type="entry name" value="P-loop containing nucleotide triphosphate hydrolases"/>
    <property type="match status" value="2"/>
</dbReference>